<feature type="transmembrane region" description="Helical" evidence="1">
    <location>
        <begin position="224"/>
        <end position="242"/>
    </location>
</feature>
<organism evidence="2 3">
    <name type="scientific">Eisenbergiella tayi</name>
    <dbReference type="NCBI Taxonomy" id="1432052"/>
    <lineage>
        <taxon>Bacteria</taxon>
        <taxon>Bacillati</taxon>
        <taxon>Bacillota</taxon>
        <taxon>Clostridia</taxon>
        <taxon>Lachnospirales</taxon>
        <taxon>Lachnospiraceae</taxon>
        <taxon>Eisenbergiella</taxon>
    </lineage>
</organism>
<feature type="transmembrane region" description="Helical" evidence="1">
    <location>
        <begin position="199"/>
        <end position="217"/>
    </location>
</feature>
<keyword evidence="1" id="KW-0472">Membrane</keyword>
<feature type="transmembrane region" description="Helical" evidence="1">
    <location>
        <begin position="450"/>
        <end position="479"/>
    </location>
</feature>
<dbReference type="RefSeq" id="WP_069410790.1">
    <property type="nucleotide sequence ID" value="NZ_DBFYTW010000288.1"/>
</dbReference>
<comment type="caution">
    <text evidence="2">The sequence shown here is derived from an EMBL/GenBank/DDBJ whole genome shotgun (WGS) entry which is preliminary data.</text>
</comment>
<evidence type="ECO:0000256" key="1">
    <source>
        <dbReference type="SAM" id="Phobius"/>
    </source>
</evidence>
<dbReference type="Proteomes" id="UP000094869">
    <property type="component" value="Unassembled WGS sequence"/>
</dbReference>
<feature type="transmembrane region" description="Helical" evidence="1">
    <location>
        <begin position="578"/>
        <end position="595"/>
    </location>
</feature>
<keyword evidence="1" id="KW-1133">Transmembrane helix</keyword>
<sequence length="777" mass="88175">MKNRWKWIKFLLLLMVVYGLAYSTLSGIGIWSSAEEEMDLQTDSYIELAPGQVLEQEIKIAKDKLLRLKTFGIAVGRNGTEKTNGIDGNYIPERSGFLRVGIEQKGNLVQEKPVAFGELQEEIYFEIPVELEEFDEGTAKIRIEYVGFNEMDRVRVLAGMDQLNVKPALLDGEELELSCALKLSWDVAELKGIFRTLRWVMLLFLPVGLGVSLYLLLFTNRSKLTLVLLGLSLFCLCALRYYELILDCQPFAEDLNVFYASAKNLSFIKNLFVKDAGYLAFLQHLITWLYFKVFHFGTKTVFAMNLTALCFIAGMCLLPVSRVSKAFFPKEVSFLLAVAIPTILVKQYESFVFINFIYFGILYFLTMAAQDFHDLPLGKYVAHLVFSVTIILSKGFYVALLPMGLAGFIYCLKKDKKKAGWCFALLAGTLIQFIAYFFSGEASVATESGVLFSVSVLAGTAFHFIQVIGKILLGILIPFITFPARVAFGFGIFYLFVVAAGLIHMVKRGKNLFLFAGIQLILLSSVGVSILSLPFLYEQNELAFSRQEFFMIMALIYGVGVFYREFQIRAEKWKKKLVIGYFLLIGVFMIGRNALEEDKLTIKSPNTPAFSLKASETAGDFTVYGPYTLKQAFYIPNTPSYWCYMENVDISLYSSPREMSFGRANQTYQVEYAQETLAQKEYREFNLEELGWNGDGLFGIWVSKSSLQEEYRVECLDRSGQILGCCSQLEDRRKRMVGFSFDMPLNGVAKIRFIDQKTGETVSVYPEVILIYDKERE</sequence>
<dbReference type="EMBL" id="MEHD01000036">
    <property type="protein sequence ID" value="ODR49878.1"/>
    <property type="molecule type" value="Genomic_DNA"/>
</dbReference>
<keyword evidence="1" id="KW-0812">Transmembrane</keyword>
<reference evidence="2 3" key="1">
    <citation type="submission" date="2016-08" db="EMBL/GenBank/DDBJ databases">
        <title>Characterization of Isolates of Eisenbergiella tayi Derived from Blood Cultures, Using Whole Genome Sequencing.</title>
        <authorList>
            <person name="Bernier A.-M."/>
            <person name="Burdz T."/>
            <person name="Wiebe D."/>
            <person name="Bernard K."/>
        </authorList>
    </citation>
    <scope>NUCLEOTIDE SEQUENCE [LARGE SCALE GENOMIC DNA]</scope>
    <source>
        <strain evidence="2 3">NML120146</strain>
    </source>
</reference>
<feature type="transmembrane region" description="Helical" evidence="1">
    <location>
        <begin position="419"/>
        <end position="438"/>
    </location>
</feature>
<keyword evidence="3" id="KW-1185">Reference proteome</keyword>
<gene>
    <name evidence="2" type="ORF">BEI63_22405</name>
</gene>
<evidence type="ECO:0008006" key="4">
    <source>
        <dbReference type="Google" id="ProtNLM"/>
    </source>
</evidence>
<accession>A0ABX3ADP7</accession>
<name>A0ABX3ADP7_9FIRM</name>
<feature type="transmembrane region" description="Helical" evidence="1">
    <location>
        <begin position="381"/>
        <end position="412"/>
    </location>
</feature>
<feature type="transmembrane region" description="Helical" evidence="1">
    <location>
        <begin position="512"/>
        <end position="537"/>
    </location>
</feature>
<evidence type="ECO:0000313" key="2">
    <source>
        <dbReference type="EMBL" id="ODR49878.1"/>
    </source>
</evidence>
<feature type="transmembrane region" description="Helical" evidence="1">
    <location>
        <begin position="486"/>
        <end position="506"/>
    </location>
</feature>
<protein>
    <recommendedName>
        <fullName evidence="4">Glycosyltransferase RgtA/B/C/D-like domain-containing protein</fullName>
    </recommendedName>
</protein>
<feature type="transmembrane region" description="Helical" evidence="1">
    <location>
        <begin position="549"/>
        <end position="566"/>
    </location>
</feature>
<proteinExistence type="predicted"/>
<evidence type="ECO:0000313" key="3">
    <source>
        <dbReference type="Proteomes" id="UP000094869"/>
    </source>
</evidence>
<feature type="transmembrane region" description="Helical" evidence="1">
    <location>
        <begin position="301"/>
        <end position="320"/>
    </location>
</feature>
<feature type="transmembrane region" description="Helical" evidence="1">
    <location>
        <begin position="351"/>
        <end position="369"/>
    </location>
</feature>